<accession>A0ACC3DZS5</accession>
<evidence type="ECO:0000313" key="2">
    <source>
        <dbReference type="Proteomes" id="UP001186974"/>
    </source>
</evidence>
<protein>
    <submittedName>
        <fullName evidence="1">Uncharacterized protein</fullName>
    </submittedName>
</protein>
<evidence type="ECO:0000313" key="1">
    <source>
        <dbReference type="EMBL" id="KAK3082174.1"/>
    </source>
</evidence>
<keyword evidence="2" id="KW-1185">Reference proteome</keyword>
<gene>
    <name evidence="1" type="ORF">LTS18_000104</name>
</gene>
<dbReference type="Proteomes" id="UP001186974">
    <property type="component" value="Unassembled WGS sequence"/>
</dbReference>
<name>A0ACC3DZS5_9PEZI</name>
<proteinExistence type="predicted"/>
<comment type="caution">
    <text evidence="1">The sequence shown here is derived from an EMBL/GenBank/DDBJ whole genome shotgun (WGS) entry which is preliminary data.</text>
</comment>
<reference evidence="1" key="1">
    <citation type="submission" date="2024-09" db="EMBL/GenBank/DDBJ databases">
        <title>Black Yeasts Isolated from many extreme environments.</title>
        <authorList>
            <person name="Coleine C."/>
            <person name="Stajich J.E."/>
            <person name="Selbmann L."/>
        </authorList>
    </citation>
    <scope>NUCLEOTIDE SEQUENCE</scope>
    <source>
        <strain evidence="1">CCFEE 5737</strain>
    </source>
</reference>
<dbReference type="EMBL" id="JAWDJW010000005">
    <property type="protein sequence ID" value="KAK3082174.1"/>
    <property type="molecule type" value="Genomic_DNA"/>
</dbReference>
<sequence length="96" mass="10755">MSAPAHGSPAFKKAVKESKTLKQQPNNDEMLELYGYFKIVQKEDISKAAKPGMFDLKGKAKYSAWQKVVDAKTTPDQADKKYVEAVNKLKTKYGTQ</sequence>
<organism evidence="1 2">
    <name type="scientific">Coniosporium uncinatum</name>
    <dbReference type="NCBI Taxonomy" id="93489"/>
    <lineage>
        <taxon>Eukaryota</taxon>
        <taxon>Fungi</taxon>
        <taxon>Dikarya</taxon>
        <taxon>Ascomycota</taxon>
        <taxon>Pezizomycotina</taxon>
        <taxon>Dothideomycetes</taxon>
        <taxon>Dothideomycetes incertae sedis</taxon>
        <taxon>Coniosporium</taxon>
    </lineage>
</organism>